<sequence>MKPEVIFRPTTSSSVYLLMKFYKVEYKENTLQLPSGTSLSQPPASVP</sequence>
<comment type="caution">
    <text evidence="1">The sequence shown here is derived from an EMBL/GenBank/DDBJ whole genome shotgun (WGS) entry which is preliminary data.</text>
</comment>
<organism evidence="1 2">
    <name type="scientific">Chryseobacterium gleum ATCC 35910</name>
    <dbReference type="NCBI Taxonomy" id="525257"/>
    <lineage>
        <taxon>Bacteria</taxon>
        <taxon>Pseudomonadati</taxon>
        <taxon>Bacteroidota</taxon>
        <taxon>Flavobacteriia</taxon>
        <taxon>Flavobacteriales</taxon>
        <taxon>Weeksellaceae</taxon>
        <taxon>Chryseobacterium group</taxon>
        <taxon>Chryseobacterium</taxon>
    </lineage>
</organism>
<protein>
    <submittedName>
        <fullName evidence="1">Uncharacterized protein</fullName>
    </submittedName>
</protein>
<name>A0ABP2IQC9_CHRGE</name>
<gene>
    <name evidence="1" type="ORF">HMPREF0204_12526</name>
</gene>
<evidence type="ECO:0000313" key="1">
    <source>
        <dbReference type="EMBL" id="EFK33458.1"/>
    </source>
</evidence>
<reference evidence="1" key="1">
    <citation type="submission" date="2010-06" db="EMBL/GenBank/DDBJ databases">
        <authorList>
            <person name="Muzny D."/>
            <person name="Qin X."/>
            <person name="Buhay C."/>
            <person name="Dugan-Rocha S."/>
            <person name="Ding Y."/>
            <person name="Chen G."/>
            <person name="Hawes A."/>
            <person name="Holder M."/>
            <person name="Jhangiani S."/>
            <person name="Johnson A."/>
            <person name="Khan Z."/>
            <person name="Li Z."/>
            <person name="Liu W."/>
            <person name="Liu X."/>
            <person name="Perez L."/>
            <person name="Shen H."/>
            <person name="Wang Q."/>
            <person name="Watt J."/>
            <person name="Xi L."/>
            <person name="Xin Y."/>
            <person name="Zhou J."/>
            <person name="Deng J."/>
            <person name="Jiang H."/>
            <person name="Liu Y."/>
            <person name="Qu J."/>
            <person name="Song X.-Z."/>
            <person name="Zhang L."/>
            <person name="Villasana D."/>
            <person name="Johnson A."/>
            <person name="Liu J."/>
            <person name="Liyanage D."/>
            <person name="Lorensuhewa L."/>
            <person name="Robinson T."/>
            <person name="Song A."/>
            <person name="Song B.-B."/>
            <person name="Dinh H."/>
            <person name="Thornton R."/>
            <person name="Coyle M."/>
            <person name="Francisco L."/>
            <person name="Jackson L."/>
            <person name="Javaid M."/>
            <person name="Korchina V."/>
            <person name="Kovar C."/>
            <person name="Mata R."/>
            <person name="Mathew T."/>
            <person name="Ngo R."/>
            <person name="Nguyen L."/>
            <person name="Nguyen N."/>
            <person name="Okwuonu G."/>
            <person name="Ongeri F."/>
            <person name="Pham C."/>
            <person name="Simmons D."/>
            <person name="Wilczek-Boney K."/>
            <person name="Hale W."/>
            <person name="Jakkamsetti A."/>
            <person name="Pham P."/>
            <person name="Ruth R."/>
            <person name="San Lucas F."/>
            <person name="Warren J."/>
            <person name="Zhang J."/>
            <person name="Zhao Z."/>
            <person name="Zhou C."/>
            <person name="Zhu D."/>
            <person name="Lee S."/>
            <person name="Bess C."/>
            <person name="Blankenburg K."/>
            <person name="Forbes L."/>
            <person name="Fu Q."/>
            <person name="Gubbala S."/>
            <person name="Hirani K."/>
            <person name="Jayaseelan J.C."/>
            <person name="Lara F."/>
            <person name="Munidasa M."/>
            <person name="Palculict T."/>
            <person name="Patil S."/>
            <person name="Pu L.-L."/>
            <person name="Saada N."/>
            <person name="Tang L."/>
            <person name="Weissenberger G."/>
            <person name="Zhu Y."/>
            <person name="Hemphill L."/>
            <person name="Shang Y."/>
            <person name="Youmans B."/>
            <person name="Ayvaz T."/>
            <person name="Ross M."/>
            <person name="Santibanez J."/>
            <person name="Aqrawi P."/>
            <person name="Gross S."/>
            <person name="Joshi V."/>
            <person name="Fowler G."/>
            <person name="Nazareth L."/>
            <person name="Reid J."/>
            <person name="Worley K."/>
            <person name="Petrosino J."/>
            <person name="Highlander S."/>
            <person name="Gibbs R."/>
        </authorList>
    </citation>
    <scope>NUCLEOTIDE SEQUENCE [LARGE SCALE GENOMIC DNA]</scope>
    <source>
        <strain evidence="1">ATCC 35910</strain>
    </source>
</reference>
<dbReference type="Proteomes" id="UP000002969">
    <property type="component" value="Unassembled WGS sequence"/>
</dbReference>
<accession>A0ABP2IQC9</accession>
<evidence type="ECO:0000313" key="2">
    <source>
        <dbReference type="Proteomes" id="UP000002969"/>
    </source>
</evidence>
<dbReference type="EMBL" id="ACKQ02000007">
    <property type="protein sequence ID" value="EFK33458.1"/>
    <property type="molecule type" value="Genomic_DNA"/>
</dbReference>
<proteinExistence type="predicted"/>
<keyword evidence="2" id="KW-1185">Reference proteome</keyword>